<organism evidence="2 3">
    <name type="scientific">Didymosphaeria variabile</name>
    <dbReference type="NCBI Taxonomy" id="1932322"/>
    <lineage>
        <taxon>Eukaryota</taxon>
        <taxon>Fungi</taxon>
        <taxon>Dikarya</taxon>
        <taxon>Ascomycota</taxon>
        <taxon>Pezizomycotina</taxon>
        <taxon>Dothideomycetes</taxon>
        <taxon>Pleosporomycetidae</taxon>
        <taxon>Pleosporales</taxon>
        <taxon>Massarineae</taxon>
        <taxon>Didymosphaeriaceae</taxon>
        <taxon>Didymosphaeria</taxon>
    </lineage>
</organism>
<dbReference type="AlphaFoldDB" id="A0A9W8XKW6"/>
<evidence type="ECO:0008006" key="4">
    <source>
        <dbReference type="Google" id="ProtNLM"/>
    </source>
</evidence>
<feature type="region of interest" description="Disordered" evidence="1">
    <location>
        <begin position="1"/>
        <end position="33"/>
    </location>
</feature>
<reference evidence="2" key="1">
    <citation type="submission" date="2022-10" db="EMBL/GenBank/DDBJ databases">
        <title>Tapping the CABI collections for fungal endophytes: first genome assemblies for Collariella, Neodidymelliopsis, Ascochyta clinopodiicola, Didymella pomorum, Didymosphaeria variabile, Neocosmospora piperis and Neocucurbitaria cava.</title>
        <authorList>
            <person name="Hill R."/>
        </authorList>
    </citation>
    <scope>NUCLEOTIDE SEQUENCE</scope>
    <source>
        <strain evidence="2">IMI 356815</strain>
    </source>
</reference>
<evidence type="ECO:0000313" key="2">
    <source>
        <dbReference type="EMBL" id="KAJ4353339.1"/>
    </source>
</evidence>
<dbReference type="GeneID" id="80908597"/>
<protein>
    <recommendedName>
        <fullName evidence="4">LRAT domain-containing protein</fullName>
    </recommendedName>
</protein>
<keyword evidence="3" id="KW-1185">Reference proteome</keyword>
<name>A0A9W8XKW6_9PLEO</name>
<dbReference type="EMBL" id="JAPEUX010000004">
    <property type="protein sequence ID" value="KAJ4353339.1"/>
    <property type="molecule type" value="Genomic_DNA"/>
</dbReference>
<dbReference type="RefSeq" id="XP_056071113.1">
    <property type="nucleotide sequence ID" value="XM_056213846.1"/>
</dbReference>
<evidence type="ECO:0000313" key="3">
    <source>
        <dbReference type="Proteomes" id="UP001140513"/>
    </source>
</evidence>
<gene>
    <name evidence="2" type="ORF">N0V89_005067</name>
</gene>
<comment type="caution">
    <text evidence="2">The sequence shown here is derived from an EMBL/GenBank/DDBJ whole genome shotgun (WGS) entry which is preliminary data.</text>
</comment>
<accession>A0A9W8XKW6</accession>
<dbReference type="Proteomes" id="UP001140513">
    <property type="component" value="Unassembled WGS sequence"/>
</dbReference>
<proteinExistence type="predicted"/>
<sequence>MGQGEDAASAEQYDEQQNEAEPRKRTRCNPPTYHPGKDMEIALLIVVWSRGLDVAPEDNRVYIAPEDHLFSTKKISHWAIQIGDTVYEYGLHDHELKIVPADKWHHEGKHDHEKRQLEITIRDGGHHPTHPRNRRGGSHPITVLRDWTHLSAHRIDLYARKIYQQQFKGKYNFCTRNCQIFVRCLLFRIWKTEACMAATIRLRSGNVVEKGRGAEAIEGRSSKQVFDLVQTAAFTDGIKQVDELPVWHKKVAWAPLCWWEGEVKVPTFGQATAGGGIRAEGSTRTVSTLQSPWFGGSRPREWICYYCKDGKDFQTEDICAICGHSYWW</sequence>
<evidence type="ECO:0000256" key="1">
    <source>
        <dbReference type="SAM" id="MobiDB-lite"/>
    </source>
</evidence>